<dbReference type="Pfam" id="PF06966">
    <property type="entry name" value="DUF1295"/>
    <property type="match status" value="1"/>
</dbReference>
<evidence type="ECO:0000256" key="1">
    <source>
        <dbReference type="SAM" id="Phobius"/>
    </source>
</evidence>
<feature type="transmembrane region" description="Helical" evidence="1">
    <location>
        <begin position="184"/>
        <end position="202"/>
    </location>
</feature>
<keyword evidence="1" id="KW-0472">Membrane</keyword>
<sequence length="321" mass="34501">MTLLQHLLHLTNFKSPLLRTLVPSVSAVIAIQTAFAVPSIAAQSDRFYDFSGALTYVAVSALSLYLPVLRGKVLASGQTAAAYGNKAGGLGLGMGLGMGWNWRQVVLSGAVCLWAVRLGTYLFSRVLQEGKDSRFDKIKTSPSRYAVAYAVQAVWISVCALPVIAVNAVPAAAFAGMGLRVTDLLGLGLFVGGITIEAVADAQKARWLGEKRGKVHDEQFLTRGLWSKSRHPNYFGESTLWTGIATAAAGVLVSSPVRAALGLSPAAALAVCFASPAFVTFLLLRVSGVPLSEKKYDKRFGDNKEYLEWKRNTPKFFPKLF</sequence>
<gene>
    <name evidence="2" type="ORF">QBC47DRAFT_115865</name>
</gene>
<dbReference type="Proteomes" id="UP001239445">
    <property type="component" value="Unassembled WGS sequence"/>
</dbReference>
<dbReference type="EMBL" id="MU839828">
    <property type="protein sequence ID" value="KAK1759768.1"/>
    <property type="molecule type" value="Genomic_DNA"/>
</dbReference>
<dbReference type="Gene3D" id="1.20.120.1630">
    <property type="match status" value="1"/>
</dbReference>
<feature type="transmembrane region" description="Helical" evidence="1">
    <location>
        <begin position="105"/>
        <end position="124"/>
    </location>
</feature>
<comment type="caution">
    <text evidence="2">The sequence shown here is derived from an EMBL/GenBank/DDBJ whole genome shotgun (WGS) entry which is preliminary data.</text>
</comment>
<name>A0AAJ0BM68_9PEZI</name>
<accession>A0AAJ0BM68</accession>
<dbReference type="InterPro" id="IPR010721">
    <property type="entry name" value="UstE-like"/>
</dbReference>
<organism evidence="2 3">
    <name type="scientific">Echria macrotheca</name>
    <dbReference type="NCBI Taxonomy" id="438768"/>
    <lineage>
        <taxon>Eukaryota</taxon>
        <taxon>Fungi</taxon>
        <taxon>Dikarya</taxon>
        <taxon>Ascomycota</taxon>
        <taxon>Pezizomycotina</taxon>
        <taxon>Sordariomycetes</taxon>
        <taxon>Sordariomycetidae</taxon>
        <taxon>Sordariales</taxon>
        <taxon>Schizotheciaceae</taxon>
        <taxon>Echria</taxon>
    </lineage>
</organism>
<dbReference type="PANTHER" id="PTHR32251:SF17">
    <property type="entry name" value="STEROID 5-ALPHA REDUCTASE C-TERMINAL DOMAIN-CONTAINING PROTEIN"/>
    <property type="match status" value="1"/>
</dbReference>
<protein>
    <recommendedName>
        <fullName evidence="4">Steroid 5-alpha reductase C-terminal domain-containing protein</fullName>
    </recommendedName>
</protein>
<dbReference type="GO" id="GO:0016020">
    <property type="term" value="C:membrane"/>
    <property type="evidence" value="ECO:0007669"/>
    <property type="project" value="TreeGrafter"/>
</dbReference>
<proteinExistence type="predicted"/>
<dbReference type="PROSITE" id="PS50244">
    <property type="entry name" value="S5A_REDUCTASE"/>
    <property type="match status" value="1"/>
</dbReference>
<feature type="transmembrane region" description="Helical" evidence="1">
    <location>
        <begin position="145"/>
        <end position="164"/>
    </location>
</feature>
<keyword evidence="3" id="KW-1185">Reference proteome</keyword>
<reference evidence="2" key="1">
    <citation type="submission" date="2023-06" db="EMBL/GenBank/DDBJ databases">
        <title>Genome-scale phylogeny and comparative genomics of the fungal order Sordariales.</title>
        <authorList>
            <consortium name="Lawrence Berkeley National Laboratory"/>
            <person name="Hensen N."/>
            <person name="Bonometti L."/>
            <person name="Westerberg I."/>
            <person name="Brannstrom I.O."/>
            <person name="Guillou S."/>
            <person name="Cros-Aarteil S."/>
            <person name="Calhoun S."/>
            <person name="Haridas S."/>
            <person name="Kuo A."/>
            <person name="Mondo S."/>
            <person name="Pangilinan J."/>
            <person name="Riley R."/>
            <person name="Labutti K."/>
            <person name="Andreopoulos B."/>
            <person name="Lipzen A."/>
            <person name="Chen C."/>
            <person name="Yanf M."/>
            <person name="Daum C."/>
            <person name="Ng V."/>
            <person name="Clum A."/>
            <person name="Steindorff A."/>
            <person name="Ohm R."/>
            <person name="Martin F."/>
            <person name="Silar P."/>
            <person name="Natvig D."/>
            <person name="Lalanne C."/>
            <person name="Gautier V."/>
            <person name="Ament-Velasquez S.L."/>
            <person name="Kruys A."/>
            <person name="Hutchinson M.I."/>
            <person name="Powell A.J."/>
            <person name="Barry K."/>
            <person name="Miller A.N."/>
            <person name="Grigoriev I.V."/>
            <person name="Debuchy R."/>
            <person name="Gladieux P."/>
            <person name="Thoren M.H."/>
            <person name="Johannesson H."/>
        </authorList>
    </citation>
    <scope>NUCLEOTIDE SEQUENCE</scope>
    <source>
        <strain evidence="2">PSN4</strain>
    </source>
</reference>
<evidence type="ECO:0000313" key="3">
    <source>
        <dbReference type="Proteomes" id="UP001239445"/>
    </source>
</evidence>
<evidence type="ECO:0008006" key="4">
    <source>
        <dbReference type="Google" id="ProtNLM"/>
    </source>
</evidence>
<keyword evidence="1" id="KW-0812">Transmembrane</keyword>
<feature type="transmembrane region" description="Helical" evidence="1">
    <location>
        <begin position="47"/>
        <end position="66"/>
    </location>
</feature>
<dbReference type="AlphaFoldDB" id="A0AAJ0BM68"/>
<keyword evidence="1" id="KW-1133">Transmembrane helix</keyword>
<evidence type="ECO:0000313" key="2">
    <source>
        <dbReference type="EMBL" id="KAK1759768.1"/>
    </source>
</evidence>
<feature type="transmembrane region" description="Helical" evidence="1">
    <location>
        <begin position="238"/>
        <end position="257"/>
    </location>
</feature>
<feature type="transmembrane region" description="Helical" evidence="1">
    <location>
        <begin position="263"/>
        <end position="284"/>
    </location>
</feature>
<feature type="transmembrane region" description="Helical" evidence="1">
    <location>
        <begin position="20"/>
        <end position="40"/>
    </location>
</feature>
<dbReference type="PANTHER" id="PTHR32251">
    <property type="entry name" value="3-OXO-5-ALPHA-STEROID 4-DEHYDROGENASE"/>
    <property type="match status" value="1"/>
</dbReference>